<protein>
    <submittedName>
        <fullName evidence="1">20 kDa accessory protein</fullName>
    </submittedName>
</protein>
<dbReference type="InterPro" id="IPR035918">
    <property type="entry name" value="CytB_endotoxin-like_sf"/>
</dbReference>
<sequence>MTENGVFYKIFTTENNNFCINPTLLERVFKNNLDEFDFSLVKKNLEHEKNCVITSTMNQTISFENMNSTEMGHKTYSFLNQTVLNNKGNSSLEEQVSNIFYRCVYMEVGKSSSYIKPLEQDSNKIRYVCSLLFIVPYKNNITSIIPVNLQLTLLSKNVKQSSSTNIFSGDIHFNMVTMTYLT</sequence>
<dbReference type="Pfam" id="PF05560">
    <property type="entry name" value="Bt_P21"/>
    <property type="match status" value="1"/>
</dbReference>
<dbReference type="Proteomes" id="UP000005257">
    <property type="component" value="Plasmid pBTHD789-3"/>
</dbReference>
<evidence type="ECO:0000313" key="1">
    <source>
        <dbReference type="EMBL" id="AFQ30504.1"/>
    </source>
</evidence>
<proteinExistence type="predicted"/>
<keyword evidence="1" id="KW-0614">Plasmid</keyword>
<name>A0A9W3JVI9_BACTU</name>
<dbReference type="Gene3D" id="3.40.198.10">
    <property type="entry name" value="Delta-endotoxin CytB-like"/>
    <property type="match status" value="1"/>
</dbReference>
<evidence type="ECO:0000313" key="2">
    <source>
        <dbReference type="Proteomes" id="UP000005257"/>
    </source>
</evidence>
<dbReference type="AlphaFoldDB" id="A0A9W3JVI9"/>
<dbReference type="InterPro" id="IPR008423">
    <property type="entry name" value="P21_molc_chaperone_B_thur"/>
</dbReference>
<accession>A0A9W3JVI9</accession>
<dbReference type="EMBL" id="CP003766">
    <property type="protein sequence ID" value="AFQ30504.1"/>
    <property type="molecule type" value="Genomic_DNA"/>
</dbReference>
<dbReference type="KEGG" id="btn:BTF1_32096"/>
<geneLocation type="plasmid" evidence="1 2">
    <name>pBTHD789-3</name>
</geneLocation>
<reference evidence="1 2" key="1">
    <citation type="journal article" date="2013" name="Genome Announc.">
        <title>Complete Genome Sequence of Bacillus thuringiensis Serovar Israelensis Strain HD-789.</title>
        <authorList>
            <person name="Doggett N.A."/>
            <person name="Stubben C.J."/>
            <person name="Chertkov O."/>
            <person name="Bruce D.C."/>
            <person name="Detter J.C."/>
            <person name="Johnson S.L."/>
            <person name="Han C.S."/>
        </authorList>
    </citation>
    <scope>NUCLEOTIDE SEQUENCE [LARGE SCALE GENOMIC DNA]</scope>
    <source>
        <strain evidence="1 2">HD-789</strain>
    </source>
</reference>
<dbReference type="RefSeq" id="WP_000138229.1">
    <property type="nucleotide sequence ID" value="NC_018510.1"/>
</dbReference>
<organism evidence="1 2">
    <name type="scientific">Bacillus thuringiensis HD-789</name>
    <dbReference type="NCBI Taxonomy" id="1217737"/>
    <lineage>
        <taxon>Bacteria</taxon>
        <taxon>Bacillati</taxon>
        <taxon>Bacillota</taxon>
        <taxon>Bacilli</taxon>
        <taxon>Bacillales</taxon>
        <taxon>Bacillaceae</taxon>
        <taxon>Bacillus</taxon>
        <taxon>Bacillus cereus group</taxon>
    </lineage>
</organism>
<gene>
    <name evidence="1" type="ORF">BTF1_32096</name>
</gene>